<evidence type="ECO:0000256" key="1">
    <source>
        <dbReference type="SAM" id="MobiDB-lite"/>
    </source>
</evidence>
<evidence type="ECO:0000256" key="2">
    <source>
        <dbReference type="SAM" id="Phobius"/>
    </source>
</evidence>
<proteinExistence type="predicted"/>
<feature type="region of interest" description="Disordered" evidence="1">
    <location>
        <begin position="190"/>
        <end position="212"/>
    </location>
</feature>
<dbReference type="RefSeq" id="WP_386820063.1">
    <property type="nucleotide sequence ID" value="NZ_JBHUIT010000012.1"/>
</dbReference>
<sequence>YKPQPTVKARLPSGGWCAMTFCKKMTPAQESKMFTRGCLIVFVALVITGGLAYFVDSRFGIFTAAIVIFWVAVGVFKSKMETKRIDSAFNQAFGSFQGTHPELKRTNSYGYPFFTVHFGTKEEMIRAFESGHLDAFRAAIARLHDFDGFDIEKGFDETYVGWEADYTAAMTDDPNRNPWFDEKLRLRELHYSSSPNQKEAEQVGDGDAEEAV</sequence>
<dbReference type="EMBL" id="JBHUIT010000012">
    <property type="protein sequence ID" value="MFD2256774.1"/>
    <property type="molecule type" value="Genomic_DNA"/>
</dbReference>
<dbReference type="Proteomes" id="UP001597375">
    <property type="component" value="Unassembled WGS sequence"/>
</dbReference>
<protein>
    <submittedName>
        <fullName evidence="3">Uncharacterized protein</fullName>
    </submittedName>
</protein>
<reference evidence="4" key="1">
    <citation type="journal article" date="2019" name="Int. J. Syst. Evol. Microbiol.">
        <title>The Global Catalogue of Microorganisms (GCM) 10K type strain sequencing project: providing services to taxonomists for standard genome sequencing and annotation.</title>
        <authorList>
            <consortium name="The Broad Institute Genomics Platform"/>
            <consortium name="The Broad Institute Genome Sequencing Center for Infectious Disease"/>
            <person name="Wu L."/>
            <person name="Ma J."/>
        </authorList>
    </citation>
    <scope>NUCLEOTIDE SEQUENCE [LARGE SCALE GENOMIC DNA]</scope>
    <source>
        <strain evidence="4">CGMCC 4.7106</strain>
    </source>
</reference>
<keyword evidence="4" id="KW-1185">Reference proteome</keyword>
<feature type="non-terminal residue" evidence="3">
    <location>
        <position position="1"/>
    </location>
</feature>
<comment type="caution">
    <text evidence="3">The sequence shown here is derived from an EMBL/GenBank/DDBJ whole genome shotgun (WGS) entry which is preliminary data.</text>
</comment>
<feature type="transmembrane region" description="Helical" evidence="2">
    <location>
        <begin position="33"/>
        <end position="53"/>
    </location>
</feature>
<evidence type="ECO:0000313" key="3">
    <source>
        <dbReference type="EMBL" id="MFD2256774.1"/>
    </source>
</evidence>
<organism evidence="3 4">
    <name type="scientific">Luteolibacter algae</name>
    <dbReference type="NCBI Taxonomy" id="454151"/>
    <lineage>
        <taxon>Bacteria</taxon>
        <taxon>Pseudomonadati</taxon>
        <taxon>Verrucomicrobiota</taxon>
        <taxon>Verrucomicrobiia</taxon>
        <taxon>Verrucomicrobiales</taxon>
        <taxon>Verrucomicrobiaceae</taxon>
        <taxon>Luteolibacter</taxon>
    </lineage>
</organism>
<keyword evidence="2" id="KW-0472">Membrane</keyword>
<keyword evidence="2" id="KW-0812">Transmembrane</keyword>
<keyword evidence="2" id="KW-1133">Transmembrane helix</keyword>
<gene>
    <name evidence="3" type="ORF">ACFSSA_08815</name>
</gene>
<evidence type="ECO:0000313" key="4">
    <source>
        <dbReference type="Proteomes" id="UP001597375"/>
    </source>
</evidence>
<feature type="compositionally biased region" description="Acidic residues" evidence="1">
    <location>
        <begin position="202"/>
        <end position="212"/>
    </location>
</feature>
<name>A0ABW5D7N0_9BACT</name>
<feature type="transmembrane region" description="Helical" evidence="2">
    <location>
        <begin position="59"/>
        <end position="76"/>
    </location>
</feature>
<accession>A0ABW5D7N0</accession>